<name>A0A212JH28_9DELT</name>
<dbReference type="AlphaFoldDB" id="A0A212JH28"/>
<protein>
    <submittedName>
        <fullName evidence="1">Uncharacterized protein</fullName>
    </submittedName>
</protein>
<evidence type="ECO:0000313" key="1">
    <source>
        <dbReference type="EMBL" id="SBV98724.1"/>
    </source>
</evidence>
<organism evidence="1">
    <name type="scientific">uncultured delta proteobacterium</name>
    <dbReference type="NCBI Taxonomy" id="34034"/>
    <lineage>
        <taxon>Bacteria</taxon>
        <taxon>Deltaproteobacteria</taxon>
        <taxon>environmental samples</taxon>
    </lineage>
</organism>
<accession>A0A212JH28</accession>
<gene>
    <name evidence="1" type="ORF">KL86DPRO_11437</name>
</gene>
<dbReference type="EMBL" id="FLUQ01000001">
    <property type="protein sequence ID" value="SBV98724.1"/>
    <property type="molecule type" value="Genomic_DNA"/>
</dbReference>
<reference evidence="1" key="1">
    <citation type="submission" date="2016-04" db="EMBL/GenBank/DDBJ databases">
        <authorList>
            <person name="Evans L.H."/>
            <person name="Alamgir A."/>
            <person name="Owens N."/>
            <person name="Weber N.D."/>
            <person name="Virtaneva K."/>
            <person name="Barbian K."/>
            <person name="Babar A."/>
            <person name="Rosenke K."/>
        </authorList>
    </citation>
    <scope>NUCLEOTIDE SEQUENCE</scope>
    <source>
        <strain evidence="1">86</strain>
    </source>
</reference>
<proteinExistence type="predicted"/>
<sequence length="78" mass="8740">MGQKNEAAMLSFSSDMLHELNITALRINSLSKLYGQASMYLEIGVQKGSTFFNVDMENKFAVDPNFLFEALPCSIRSK</sequence>